<feature type="domain" description="PWWP" evidence="2">
    <location>
        <begin position="255"/>
        <end position="314"/>
    </location>
</feature>
<dbReference type="SMART" id="SM00293">
    <property type="entry name" value="PWWP"/>
    <property type="match status" value="1"/>
</dbReference>
<evidence type="ECO:0000313" key="3">
    <source>
        <dbReference type="EMBL" id="KAL0318451.1"/>
    </source>
</evidence>
<dbReference type="PROSITE" id="PS50812">
    <property type="entry name" value="PWWP"/>
    <property type="match status" value="1"/>
</dbReference>
<dbReference type="Pfam" id="PF00855">
    <property type="entry name" value="PWWP"/>
    <property type="match status" value="1"/>
</dbReference>
<dbReference type="EMBL" id="JACGWK010000013">
    <property type="protein sequence ID" value="KAL0318451.1"/>
    <property type="molecule type" value="Genomic_DNA"/>
</dbReference>
<dbReference type="PANTHER" id="PTHR10688:SF6">
    <property type="entry name" value="SERINE_THREONINE-KINASE ATM"/>
    <property type="match status" value="1"/>
</dbReference>
<feature type="region of interest" description="Disordered" evidence="1">
    <location>
        <begin position="842"/>
        <end position="897"/>
    </location>
</feature>
<dbReference type="InterPro" id="IPR000313">
    <property type="entry name" value="PWWP_dom"/>
</dbReference>
<feature type="compositionally biased region" description="Basic residues" evidence="1">
    <location>
        <begin position="532"/>
        <end position="542"/>
    </location>
</feature>
<gene>
    <name evidence="3" type="ORF">Sangu_2001300</name>
</gene>
<name>A0AAW2LHH3_9LAMI</name>
<evidence type="ECO:0000259" key="2">
    <source>
        <dbReference type="PROSITE" id="PS50812"/>
    </source>
</evidence>
<feature type="compositionally biased region" description="Low complexity" evidence="1">
    <location>
        <begin position="514"/>
        <end position="531"/>
    </location>
</feature>
<dbReference type="PANTHER" id="PTHR10688">
    <property type="entry name" value="PWWP DOMAIN-CONTAINING PROTEIN"/>
    <property type="match status" value="1"/>
</dbReference>
<reference evidence="3" key="2">
    <citation type="journal article" date="2024" name="Plant">
        <title>Genomic evolution and insights into agronomic trait innovations of Sesamum species.</title>
        <authorList>
            <person name="Miao H."/>
            <person name="Wang L."/>
            <person name="Qu L."/>
            <person name="Liu H."/>
            <person name="Sun Y."/>
            <person name="Le M."/>
            <person name="Wang Q."/>
            <person name="Wei S."/>
            <person name="Zheng Y."/>
            <person name="Lin W."/>
            <person name="Duan Y."/>
            <person name="Cao H."/>
            <person name="Xiong S."/>
            <person name="Wang X."/>
            <person name="Wei L."/>
            <person name="Li C."/>
            <person name="Ma Q."/>
            <person name="Ju M."/>
            <person name="Zhao R."/>
            <person name="Li G."/>
            <person name="Mu C."/>
            <person name="Tian Q."/>
            <person name="Mei H."/>
            <person name="Zhang T."/>
            <person name="Gao T."/>
            <person name="Zhang H."/>
        </authorList>
    </citation>
    <scope>NUCLEOTIDE SEQUENCE</scope>
    <source>
        <strain evidence="3">G01</strain>
    </source>
</reference>
<comment type="caution">
    <text evidence="3">The sequence shown here is derived from an EMBL/GenBank/DDBJ whole genome shotgun (WGS) entry which is preliminary data.</text>
</comment>
<dbReference type="GO" id="GO:0016301">
    <property type="term" value="F:kinase activity"/>
    <property type="evidence" value="ECO:0007669"/>
    <property type="project" value="UniProtKB-KW"/>
</dbReference>
<accession>A0AAW2LHH3</accession>
<keyword evidence="3" id="KW-0808">Transferase</keyword>
<feature type="compositionally biased region" description="Basic and acidic residues" evidence="1">
    <location>
        <begin position="465"/>
        <end position="480"/>
    </location>
</feature>
<proteinExistence type="predicted"/>
<feature type="region of interest" description="Disordered" evidence="1">
    <location>
        <begin position="426"/>
        <end position="484"/>
    </location>
</feature>
<dbReference type="Gene3D" id="2.30.30.140">
    <property type="match status" value="1"/>
</dbReference>
<dbReference type="CDD" id="cd05162">
    <property type="entry name" value="PWWP"/>
    <property type="match status" value="1"/>
</dbReference>
<evidence type="ECO:0000256" key="1">
    <source>
        <dbReference type="SAM" id="MobiDB-lite"/>
    </source>
</evidence>
<feature type="compositionally biased region" description="Basic and acidic residues" evidence="1">
    <location>
        <begin position="156"/>
        <end position="170"/>
    </location>
</feature>
<reference evidence="3" key="1">
    <citation type="submission" date="2020-06" db="EMBL/GenBank/DDBJ databases">
        <authorList>
            <person name="Li T."/>
            <person name="Hu X."/>
            <person name="Zhang T."/>
            <person name="Song X."/>
            <person name="Zhang H."/>
            <person name="Dai N."/>
            <person name="Sheng W."/>
            <person name="Hou X."/>
            <person name="Wei L."/>
        </authorList>
    </citation>
    <scope>NUCLEOTIDE SEQUENCE</scope>
    <source>
        <strain evidence="3">G01</strain>
        <tissue evidence="3">Leaf</tissue>
    </source>
</reference>
<dbReference type="SUPFAM" id="SSF63748">
    <property type="entry name" value="Tudor/PWWP/MBT"/>
    <property type="match status" value="1"/>
</dbReference>
<sequence>MEINKGTSGTLEEGFVDSKLSLDENPCGKIFEQVDSVSLCNISEKCAADVYGGDSEVSQVELARELGNGSGEESMVCDGIAGNNQINKGVLESYPDETMLVLMNGNEIKNNDMPVLEGDLQFSGSDGIHIGKVEDPVEKSDDVLYPRELFQVEKVEEPSKKGDHVLHPHEPGSPTKIEVSGNGINLFVEVFGPLDGICESNKNMDDLGELVVGESDFNQEYSRKENGSVFPDVKNASVKNDGEDIVGEQECTFDVGDLVWVKTRTPLWWPGMISDPSNADGTKSEKRGTYLVKYFGNANFIWCKNSDLKPFAEYFVQLSRQNNSRSFCGSVEKALSEIGSRVKSKMTCPCFSKESQTVAVQQSVGNREEGSTSMDRRHLARFVDVPGKIELIVMKNHLSAFCRSIGHLQLPLHLLRSSSDAAQRAQDGVTSELTDKGHNKLSGCCRKTVPKRQKRKRSDNADLVLDDKKALSGKGSESRERKKSRYLSYPYVDVNQGLKDTSTVGQETEDLKQSSSLSTNSTPSGSCSGTNSRKRGSRKPSKGNHAVSKEDNIDACSAELLAELCSTARDSSYLSRSKYSGSLKRFYSSFRTFAFLNVDTACKDAGSQQAPDLERCPPHSCTETEGQMEDNLHAKGNAVCRSTKKKKEQVISGGLESVSNCFSMGTNINPNSSWVISFQQTCSQVPQSTTPPTKTEGATPGLPQVNMIARLPDLNGNHPSFSIEQIPCGGPFTNLSNPLPNQTREGFVSPNVNGVNQMVFTSVPSLTDVTLQNIPQVGNVVNHTAQFWNGEFRSRELESGVMNTGFISFVQPPVQMGLYPSAGKPESKKRKRKEKTCEVPSVIPDLNGNVLDSSSPGKTLLDGNHVPPEGKPQQKTGNKAANIEPGNKAADVEPGSNVKRTRNVNIVEELGGSLLLNFAPGSTLPSKEMLVATFSRFGLLKESEIQVLNDSTVQIVYERSSDARFAFRSLEKNKPFGESLASFKLHGMPDAPKTTTKRSRLHMPQPFLPVNACKIPAKPGAGETPDFALIRQNVEMMKLTLEKAGNSLSSEMRAKLENEIKAFLEKLSSMGGSSSS</sequence>
<feature type="region of interest" description="Disordered" evidence="1">
    <location>
        <begin position="156"/>
        <end position="178"/>
    </location>
</feature>
<feature type="region of interest" description="Disordered" evidence="1">
    <location>
        <begin position="505"/>
        <end position="549"/>
    </location>
</feature>
<protein>
    <submittedName>
        <fullName evidence="3">Serine/threonine-protein kinase ATM</fullName>
    </submittedName>
</protein>
<dbReference type="InterPro" id="IPR052657">
    <property type="entry name" value="PDP_family_Arabidopsis"/>
</dbReference>
<keyword evidence="3" id="KW-0418">Kinase</keyword>
<organism evidence="3">
    <name type="scientific">Sesamum angustifolium</name>
    <dbReference type="NCBI Taxonomy" id="2727405"/>
    <lineage>
        <taxon>Eukaryota</taxon>
        <taxon>Viridiplantae</taxon>
        <taxon>Streptophyta</taxon>
        <taxon>Embryophyta</taxon>
        <taxon>Tracheophyta</taxon>
        <taxon>Spermatophyta</taxon>
        <taxon>Magnoliopsida</taxon>
        <taxon>eudicotyledons</taxon>
        <taxon>Gunneridae</taxon>
        <taxon>Pentapetalae</taxon>
        <taxon>asterids</taxon>
        <taxon>lamiids</taxon>
        <taxon>Lamiales</taxon>
        <taxon>Pedaliaceae</taxon>
        <taxon>Sesamum</taxon>
    </lineage>
</organism>
<feature type="compositionally biased region" description="Basic residues" evidence="1">
    <location>
        <begin position="448"/>
        <end position="457"/>
    </location>
</feature>
<dbReference type="AlphaFoldDB" id="A0AAW2LHH3"/>